<keyword evidence="1" id="KW-0812">Transmembrane</keyword>
<accession>A0A2P7Z0D8</accession>
<organism evidence="2 3">
    <name type="scientific">Candidozyma pseudohaemuli</name>
    <dbReference type="NCBI Taxonomy" id="418784"/>
    <lineage>
        <taxon>Eukaryota</taxon>
        <taxon>Fungi</taxon>
        <taxon>Dikarya</taxon>
        <taxon>Ascomycota</taxon>
        <taxon>Saccharomycotina</taxon>
        <taxon>Pichiomycetes</taxon>
        <taxon>Metschnikowiaceae</taxon>
        <taxon>Candidozyma</taxon>
    </lineage>
</organism>
<evidence type="ECO:0000313" key="2">
    <source>
        <dbReference type="EMBL" id="PSK41662.1"/>
    </source>
</evidence>
<dbReference type="RefSeq" id="XP_024716361.1">
    <property type="nucleotide sequence ID" value="XM_024856762.1"/>
</dbReference>
<dbReference type="OrthoDB" id="10328438at2759"/>
<feature type="transmembrane region" description="Helical" evidence="1">
    <location>
        <begin position="172"/>
        <end position="192"/>
    </location>
</feature>
<feature type="transmembrane region" description="Helical" evidence="1">
    <location>
        <begin position="57"/>
        <end position="75"/>
    </location>
</feature>
<dbReference type="AlphaFoldDB" id="A0A2P7Z0D8"/>
<keyword evidence="1" id="KW-1133">Transmembrane helix</keyword>
<keyword evidence="3" id="KW-1185">Reference proteome</keyword>
<proteinExistence type="predicted"/>
<protein>
    <submittedName>
        <fullName evidence="2">Uncharacterized protein</fullName>
    </submittedName>
</protein>
<feature type="transmembrane region" description="Helical" evidence="1">
    <location>
        <begin position="111"/>
        <end position="128"/>
    </location>
</feature>
<dbReference type="VEuPathDB" id="FungiDB:C7M61_001349"/>
<keyword evidence="1" id="KW-0472">Membrane</keyword>
<feature type="transmembrane region" description="Helical" evidence="1">
    <location>
        <begin position="204"/>
        <end position="226"/>
    </location>
</feature>
<feature type="transmembrane region" description="Helical" evidence="1">
    <location>
        <begin position="140"/>
        <end position="160"/>
    </location>
</feature>
<reference evidence="2 3" key="1">
    <citation type="submission" date="2018-03" db="EMBL/GenBank/DDBJ databases">
        <title>Candida pseudohaemulonii genome assembly and annotation.</title>
        <authorList>
            <person name="Munoz J.F."/>
            <person name="Gade L.G."/>
            <person name="Chow N.A."/>
            <person name="Litvintseva A.P."/>
            <person name="Loparev V.N."/>
            <person name="Cuomo C.A."/>
        </authorList>
    </citation>
    <scope>NUCLEOTIDE SEQUENCE [LARGE SCALE GENOMIC DNA]</scope>
    <source>
        <strain evidence="2 3">B12108</strain>
    </source>
</reference>
<sequence length="255" mass="28834">MLLASLFSAQIYGTTFFKFDRVSPELGMVFTTLIPLIFVFEIGHLVGHFFGVKRTMLLGFCFVAVLPSLVKLCQYTHSDGLLTIASSIQPFCLLPLVGAKELFKYHFKVKGGKLFLVGIISILVAFQISSDLLVPVPAQWHESIIFGYGLVMSLLFHFFVADTPRLGRPSFAGIKPQLTGLVGFLLVNSFWIHHADNIVFDSEIYALLKVCFVLDLLCFVVVLYGFPWRWRQGRTERKEILKWAQEFGKDEKATI</sequence>
<dbReference type="GeneID" id="36564739"/>
<gene>
    <name evidence="2" type="ORF">C7M61_001349</name>
</gene>
<feature type="transmembrane region" description="Helical" evidence="1">
    <location>
        <begin position="81"/>
        <end position="99"/>
    </location>
</feature>
<name>A0A2P7Z0D8_9ASCO</name>
<feature type="transmembrane region" description="Helical" evidence="1">
    <location>
        <begin position="29"/>
        <end position="50"/>
    </location>
</feature>
<dbReference type="Proteomes" id="UP000241107">
    <property type="component" value="Unassembled WGS sequence"/>
</dbReference>
<evidence type="ECO:0000313" key="3">
    <source>
        <dbReference type="Proteomes" id="UP000241107"/>
    </source>
</evidence>
<evidence type="ECO:0000256" key="1">
    <source>
        <dbReference type="SAM" id="Phobius"/>
    </source>
</evidence>
<dbReference type="EMBL" id="PYFQ01000001">
    <property type="protein sequence ID" value="PSK41662.1"/>
    <property type="molecule type" value="Genomic_DNA"/>
</dbReference>
<comment type="caution">
    <text evidence="2">The sequence shown here is derived from an EMBL/GenBank/DDBJ whole genome shotgun (WGS) entry which is preliminary data.</text>
</comment>